<dbReference type="AlphaFoldDB" id="A0A640SZT8"/>
<protein>
    <submittedName>
        <fullName evidence="1">Uncharacterized protein</fullName>
    </submittedName>
</protein>
<keyword evidence="2" id="KW-1185">Reference proteome</keyword>
<proteinExistence type="predicted"/>
<evidence type="ECO:0000313" key="1">
    <source>
        <dbReference type="EMBL" id="GFE15721.1"/>
    </source>
</evidence>
<organism evidence="1 2">
    <name type="scientific">Streptomyces glebosus</name>
    <dbReference type="NCBI Taxonomy" id="249580"/>
    <lineage>
        <taxon>Bacteria</taxon>
        <taxon>Bacillati</taxon>
        <taxon>Actinomycetota</taxon>
        <taxon>Actinomycetes</taxon>
        <taxon>Kitasatosporales</taxon>
        <taxon>Streptomycetaceae</taxon>
        <taxon>Streptomyces</taxon>
    </lineage>
</organism>
<comment type="caution">
    <text evidence="1">The sequence shown here is derived from an EMBL/GenBank/DDBJ whole genome shotgun (WGS) entry which is preliminary data.</text>
</comment>
<evidence type="ECO:0000313" key="2">
    <source>
        <dbReference type="Proteomes" id="UP000430079"/>
    </source>
</evidence>
<sequence length="241" mass="25941">MTLLKYNSLFDNVEAYVDARTEDFSAGTPGAVAPAALRDARALVHGPSCDEAAAQAIWRDVLDGAVTDPAPGGTSVLLLVWFAVPRLRRTVRRISRHLPADRADLETEAVQGVLEGVRDVDPVIPGAGESLMRAASHRAWRFARSAVREHTVPDPAVLLRDRTPPSVGGSPDSWVVHITPPGSSEGLAAPLRFSASKQRVEGERLGALAEGIGLRDVVHRARRPRPGRRIGTLTLHPYGSR</sequence>
<accession>A0A640SZT8</accession>
<dbReference type="Proteomes" id="UP000430079">
    <property type="component" value="Unassembled WGS sequence"/>
</dbReference>
<dbReference type="EMBL" id="BLIO01000001">
    <property type="protein sequence ID" value="GFE15721.1"/>
    <property type="molecule type" value="Genomic_DNA"/>
</dbReference>
<name>A0A640SZT8_9ACTN</name>
<dbReference type="RefSeq" id="WP_190141777.1">
    <property type="nucleotide sequence ID" value="NZ_BLIO01000001.1"/>
</dbReference>
<gene>
    <name evidence="1" type="ORF">Sgleb_37680</name>
</gene>
<reference evidence="1 2" key="1">
    <citation type="submission" date="2019-12" db="EMBL/GenBank/DDBJ databases">
        <title>Whole genome shotgun sequence of Streptomyces hygroscopicus subsp. glebosus NBRC 13786.</title>
        <authorList>
            <person name="Ichikawa N."/>
            <person name="Kimura A."/>
            <person name="Kitahashi Y."/>
            <person name="Komaki H."/>
            <person name="Tamura T."/>
        </authorList>
    </citation>
    <scope>NUCLEOTIDE SEQUENCE [LARGE SCALE GENOMIC DNA]</scope>
    <source>
        <strain evidence="1 2">NBRC 13786</strain>
    </source>
</reference>